<feature type="compositionally biased region" description="Low complexity" evidence="1">
    <location>
        <begin position="14"/>
        <end position="36"/>
    </location>
</feature>
<sequence>MRLLKHNIRKQKQNTTTSINTTTTTTNNNNNNCNNNSHDTSSIQSIKQSKPRKVSDEINKKYSSLLKKLWENEKLLDKYNLSEEVKTLLNTRMHLWLEYYTINQAMSSNHDSDSNSNSNTNIFEYIDSFSEITSDLITQKTDKTDKTDEIVTSTITKVIKFNDTQLTNYYRIDLMDFIEPTYGNLRPTSLKINLTNYDDKISTITFSYIHTPLINELIDHINQSTLSVNNQFNKSFSYTVQSPYLTYYQLDSQMNLTDIDISQLTNVNLIKERSQTVSLGRIYLSLNRFSSGSCSVELSMTLSYKLRLY</sequence>
<evidence type="ECO:0000313" key="3">
    <source>
        <dbReference type="Proteomes" id="UP000011755"/>
    </source>
</evidence>
<feature type="region of interest" description="Disordered" evidence="1">
    <location>
        <begin position="1"/>
        <end position="54"/>
    </location>
</feature>
<dbReference type="OrthoDB" id="10419158at2759"/>
<dbReference type="EMBL" id="KB445416">
    <property type="protein sequence ID" value="EMD42914.1"/>
    <property type="molecule type" value="Genomic_DNA"/>
</dbReference>
<evidence type="ECO:0000313" key="2">
    <source>
        <dbReference type="EMBL" id="EMD42914.1"/>
    </source>
</evidence>
<protein>
    <submittedName>
        <fullName evidence="2">Uncharacterized protein</fullName>
    </submittedName>
</protein>
<name>M2Q0V6_ENTHI</name>
<feature type="compositionally biased region" description="Polar residues" evidence="1">
    <location>
        <begin position="37"/>
        <end position="48"/>
    </location>
</feature>
<organism evidence="2 3">
    <name type="scientific">Entamoeba histolytica KU27</name>
    <dbReference type="NCBI Taxonomy" id="885311"/>
    <lineage>
        <taxon>Eukaryota</taxon>
        <taxon>Amoebozoa</taxon>
        <taxon>Evosea</taxon>
        <taxon>Archamoebae</taxon>
        <taxon>Mastigamoebida</taxon>
        <taxon>Entamoebidae</taxon>
        <taxon>Entamoeba</taxon>
    </lineage>
</organism>
<dbReference type="VEuPathDB" id="AmoebaDB:EHI5A_188390"/>
<dbReference type="AlphaFoldDB" id="M2Q0V6"/>
<proteinExistence type="predicted"/>
<gene>
    <name evidence="2" type="ORF">EHI5A_188390</name>
</gene>
<feature type="compositionally biased region" description="Basic residues" evidence="1">
    <location>
        <begin position="1"/>
        <end position="12"/>
    </location>
</feature>
<dbReference type="Proteomes" id="UP000011755">
    <property type="component" value="Unassembled WGS sequence"/>
</dbReference>
<reference evidence="2 3" key="1">
    <citation type="submission" date="2013-02" db="EMBL/GenBank/DDBJ databases">
        <authorList>
            <person name="Hannick L."/>
            <person name="Zafar N."/>
            <person name="Lorenzi H."/>
            <person name="Ali I.A."/>
            <person name="Petri W.P."/>
            <person name="Caler E."/>
        </authorList>
    </citation>
    <scope>NUCLEOTIDE SEQUENCE [LARGE SCALE GENOMIC DNA]</scope>
    <source>
        <strain evidence="2 3">KU27</strain>
    </source>
</reference>
<accession>M2Q0V6</accession>
<evidence type="ECO:0000256" key="1">
    <source>
        <dbReference type="SAM" id="MobiDB-lite"/>
    </source>
</evidence>